<evidence type="ECO:0000313" key="3">
    <source>
        <dbReference type="Proteomes" id="UP001219518"/>
    </source>
</evidence>
<dbReference type="EMBL" id="JAHWGI010000070">
    <property type="protein sequence ID" value="KAK3908699.1"/>
    <property type="molecule type" value="Genomic_DNA"/>
</dbReference>
<comment type="caution">
    <text evidence="2">The sequence shown here is derived from an EMBL/GenBank/DDBJ whole genome shotgun (WGS) entry which is preliminary data.</text>
</comment>
<name>A0AAE1GTJ0_9NEOP</name>
<keyword evidence="2" id="KW-0645">Protease</keyword>
<dbReference type="Proteomes" id="UP001219518">
    <property type="component" value="Unassembled WGS sequence"/>
</dbReference>
<sequence length="181" mass="18597">MAFAAARMILKDKRRKTSKEDFTPRNRSKPQLAPRGRAQAPSPVGAAASSPALTDTPPSAGAAVIPASSVGAADRASGSGVVSSAAVVAAAVVVLGNLEVFFGCFAHTHFLAERSQVDGPAGVHACFLQSGSALHAAPPAPDAGGNRKKSAVHVTRSLAFVTDKRAPRSYWFVSGEKLKLP</sequence>
<organism evidence="2 3">
    <name type="scientific">Frankliniella fusca</name>
    <dbReference type="NCBI Taxonomy" id="407009"/>
    <lineage>
        <taxon>Eukaryota</taxon>
        <taxon>Metazoa</taxon>
        <taxon>Ecdysozoa</taxon>
        <taxon>Arthropoda</taxon>
        <taxon>Hexapoda</taxon>
        <taxon>Insecta</taxon>
        <taxon>Pterygota</taxon>
        <taxon>Neoptera</taxon>
        <taxon>Paraneoptera</taxon>
        <taxon>Thysanoptera</taxon>
        <taxon>Terebrantia</taxon>
        <taxon>Thripoidea</taxon>
        <taxon>Thripidae</taxon>
        <taxon>Frankliniella</taxon>
    </lineage>
</organism>
<gene>
    <name evidence="2" type="ORF">KUF71_000582</name>
</gene>
<keyword evidence="2" id="KW-0031">Aminopeptidase</keyword>
<protein>
    <submittedName>
        <fullName evidence="2">Cytosol aminopeptidase</fullName>
    </submittedName>
</protein>
<feature type="region of interest" description="Disordered" evidence="1">
    <location>
        <begin position="1"/>
        <end position="60"/>
    </location>
</feature>
<keyword evidence="2" id="KW-0378">Hydrolase</keyword>
<feature type="compositionally biased region" description="Low complexity" evidence="1">
    <location>
        <begin position="38"/>
        <end position="52"/>
    </location>
</feature>
<dbReference type="AlphaFoldDB" id="A0AAE1GTJ0"/>
<evidence type="ECO:0000256" key="1">
    <source>
        <dbReference type="SAM" id="MobiDB-lite"/>
    </source>
</evidence>
<evidence type="ECO:0000313" key="2">
    <source>
        <dbReference type="EMBL" id="KAK3908699.1"/>
    </source>
</evidence>
<reference evidence="2" key="1">
    <citation type="submission" date="2021-07" db="EMBL/GenBank/DDBJ databases">
        <authorList>
            <person name="Catto M.A."/>
            <person name="Jacobson A."/>
            <person name="Kennedy G."/>
            <person name="Labadie P."/>
            <person name="Hunt B.G."/>
            <person name="Srinivasan R."/>
        </authorList>
    </citation>
    <scope>NUCLEOTIDE SEQUENCE</scope>
    <source>
        <strain evidence="2">PL_HMW_Pooled</strain>
        <tissue evidence="2">Head</tissue>
    </source>
</reference>
<proteinExistence type="predicted"/>
<keyword evidence="3" id="KW-1185">Reference proteome</keyword>
<accession>A0AAE1GTJ0</accession>
<reference evidence="2" key="2">
    <citation type="journal article" date="2023" name="BMC Genomics">
        <title>Pest status, molecular evolution, and epigenetic factors derived from the genome assembly of Frankliniella fusca, a thysanopteran phytovirus vector.</title>
        <authorList>
            <person name="Catto M.A."/>
            <person name="Labadie P.E."/>
            <person name="Jacobson A.L."/>
            <person name="Kennedy G.G."/>
            <person name="Srinivasan R."/>
            <person name="Hunt B.G."/>
        </authorList>
    </citation>
    <scope>NUCLEOTIDE SEQUENCE</scope>
    <source>
        <strain evidence="2">PL_HMW_Pooled</strain>
    </source>
</reference>
<dbReference type="GO" id="GO:0004177">
    <property type="term" value="F:aminopeptidase activity"/>
    <property type="evidence" value="ECO:0007669"/>
    <property type="project" value="UniProtKB-KW"/>
</dbReference>